<keyword evidence="2" id="KW-0479">Metal-binding</keyword>
<dbReference type="InterPro" id="IPR037518">
    <property type="entry name" value="MPN"/>
</dbReference>
<keyword evidence="4" id="KW-0862">Zinc</keyword>
<evidence type="ECO:0000256" key="5">
    <source>
        <dbReference type="ARBA" id="ARBA00023049"/>
    </source>
</evidence>
<accession>A0A3A3GGD0</accession>
<evidence type="ECO:0000256" key="2">
    <source>
        <dbReference type="ARBA" id="ARBA00022723"/>
    </source>
</evidence>
<evidence type="ECO:0000313" key="8">
    <source>
        <dbReference type="Proteomes" id="UP000266177"/>
    </source>
</evidence>
<dbReference type="OrthoDB" id="9802958at2"/>
<dbReference type="SMART" id="SM00232">
    <property type="entry name" value="JAB_MPN"/>
    <property type="match status" value="1"/>
</dbReference>
<dbReference type="Proteomes" id="UP000266177">
    <property type="component" value="Unassembled WGS sequence"/>
</dbReference>
<gene>
    <name evidence="7" type="ORF">DQX05_13565</name>
</gene>
<dbReference type="PANTHER" id="PTHR34858:SF1">
    <property type="entry name" value="CYSO-CYSTEINE PEPTIDASE"/>
    <property type="match status" value="1"/>
</dbReference>
<dbReference type="CDD" id="cd08070">
    <property type="entry name" value="MPN_like"/>
    <property type="match status" value="1"/>
</dbReference>
<dbReference type="Gene3D" id="3.40.140.10">
    <property type="entry name" value="Cytidine Deaminase, domain 2"/>
    <property type="match status" value="1"/>
</dbReference>
<comment type="caution">
    <text evidence="7">The sequence shown here is derived from an EMBL/GenBank/DDBJ whole genome shotgun (WGS) entry which is preliminary data.</text>
</comment>
<keyword evidence="5" id="KW-0482">Metalloprotease</keyword>
<dbReference type="GO" id="GO:0008235">
    <property type="term" value="F:metalloexopeptidase activity"/>
    <property type="evidence" value="ECO:0007669"/>
    <property type="project" value="TreeGrafter"/>
</dbReference>
<proteinExistence type="predicted"/>
<dbReference type="AlphaFoldDB" id="A0A3A3GGD0"/>
<dbReference type="InterPro" id="IPR028090">
    <property type="entry name" value="JAB_dom_prok"/>
</dbReference>
<protein>
    <submittedName>
        <fullName evidence="7">M67 family peptidase</fullName>
    </submittedName>
</protein>
<reference evidence="7 8" key="1">
    <citation type="submission" date="2018-09" db="EMBL/GenBank/DDBJ databases">
        <title>Paenibacillus SK2017-BO5.</title>
        <authorList>
            <person name="Piskunova J.V."/>
            <person name="Dubiley S.A."/>
            <person name="Severinov K.V."/>
        </authorList>
    </citation>
    <scope>NUCLEOTIDE SEQUENCE [LARGE SCALE GENOMIC DNA]</scope>
    <source>
        <strain evidence="7 8">BO5</strain>
    </source>
</reference>
<dbReference type="InterPro" id="IPR000555">
    <property type="entry name" value="JAMM/MPN+_dom"/>
</dbReference>
<evidence type="ECO:0000256" key="3">
    <source>
        <dbReference type="ARBA" id="ARBA00022801"/>
    </source>
</evidence>
<dbReference type="RefSeq" id="WP_119794144.1">
    <property type="nucleotide sequence ID" value="NZ_QYZD01000011.1"/>
</dbReference>
<evidence type="ECO:0000259" key="6">
    <source>
        <dbReference type="PROSITE" id="PS50249"/>
    </source>
</evidence>
<evidence type="ECO:0000313" key="7">
    <source>
        <dbReference type="EMBL" id="RJG23274.1"/>
    </source>
</evidence>
<dbReference type="GO" id="GO:0008270">
    <property type="term" value="F:zinc ion binding"/>
    <property type="evidence" value="ECO:0007669"/>
    <property type="project" value="TreeGrafter"/>
</dbReference>
<dbReference type="InterPro" id="IPR051929">
    <property type="entry name" value="VirAsm_ModProt"/>
</dbReference>
<dbReference type="Pfam" id="PF14464">
    <property type="entry name" value="Prok-JAB"/>
    <property type="match status" value="1"/>
</dbReference>
<name>A0A3A3GGD0_PANTH</name>
<evidence type="ECO:0000256" key="1">
    <source>
        <dbReference type="ARBA" id="ARBA00022670"/>
    </source>
</evidence>
<sequence>MDAIHMTAQAYRDMVGHCIKEKPLEACGLLSGRNGIAARCWRIRNAEQSPVAFTMDGEELTRALHGMESLGEQLLGMYHSHPSGSPYPSPFDAEHAAFSCSYLIISLRRMRPRVRSFRFAEGTIREEQILLVSL</sequence>
<keyword evidence="3" id="KW-0378">Hydrolase</keyword>
<dbReference type="SUPFAM" id="SSF102712">
    <property type="entry name" value="JAB1/MPN domain"/>
    <property type="match status" value="1"/>
</dbReference>
<dbReference type="EMBL" id="QYZD01000011">
    <property type="protein sequence ID" value="RJG23274.1"/>
    <property type="molecule type" value="Genomic_DNA"/>
</dbReference>
<organism evidence="7 8">
    <name type="scientific">Paenibacillus thiaminolyticus</name>
    <name type="common">Bacillus thiaminolyticus</name>
    <dbReference type="NCBI Taxonomy" id="49283"/>
    <lineage>
        <taxon>Bacteria</taxon>
        <taxon>Bacillati</taxon>
        <taxon>Bacillota</taxon>
        <taxon>Bacilli</taxon>
        <taxon>Bacillales</taxon>
        <taxon>Paenibacillaceae</taxon>
        <taxon>Paenibacillus</taxon>
    </lineage>
</organism>
<keyword evidence="1" id="KW-0645">Protease</keyword>
<dbReference type="PANTHER" id="PTHR34858">
    <property type="entry name" value="CYSO-CYSTEINE PEPTIDASE"/>
    <property type="match status" value="1"/>
</dbReference>
<evidence type="ECO:0000256" key="4">
    <source>
        <dbReference type="ARBA" id="ARBA00022833"/>
    </source>
</evidence>
<dbReference type="GO" id="GO:0006508">
    <property type="term" value="P:proteolysis"/>
    <property type="evidence" value="ECO:0007669"/>
    <property type="project" value="UniProtKB-KW"/>
</dbReference>
<dbReference type="PROSITE" id="PS50249">
    <property type="entry name" value="MPN"/>
    <property type="match status" value="1"/>
</dbReference>
<feature type="domain" description="MPN" evidence="6">
    <location>
        <begin position="4"/>
        <end position="130"/>
    </location>
</feature>